<comment type="caution">
    <text evidence="3">The sequence shown here is derived from an EMBL/GenBank/DDBJ whole genome shotgun (WGS) entry which is preliminary data.</text>
</comment>
<feature type="compositionally biased region" description="Polar residues" evidence="1">
    <location>
        <begin position="19"/>
        <end position="34"/>
    </location>
</feature>
<evidence type="ECO:0000256" key="1">
    <source>
        <dbReference type="SAM" id="MobiDB-lite"/>
    </source>
</evidence>
<gene>
    <name evidence="2" type="ORF">SMN809_LOCUS40720</name>
    <name evidence="3" type="ORF">SMN809_LOCUS55118</name>
</gene>
<evidence type="ECO:0000313" key="3">
    <source>
        <dbReference type="EMBL" id="CAF4970130.1"/>
    </source>
</evidence>
<dbReference type="AlphaFoldDB" id="A0A8S3D0I6"/>
<evidence type="ECO:0000313" key="4">
    <source>
        <dbReference type="Proteomes" id="UP000676336"/>
    </source>
</evidence>
<protein>
    <submittedName>
        <fullName evidence="3">Uncharacterized protein</fullName>
    </submittedName>
</protein>
<sequence length="80" mass="8059">ATQSNDDVHTHSPTEESENVQQAVASATTPNLDSTLPVASSPIVPVAVSPSKVTSTTKKPASAAHPTRPSVGTKAKPSSA</sequence>
<feature type="compositionally biased region" description="Low complexity" evidence="1">
    <location>
        <begin position="37"/>
        <end position="51"/>
    </location>
</feature>
<feature type="region of interest" description="Disordered" evidence="1">
    <location>
        <begin position="1"/>
        <end position="80"/>
    </location>
</feature>
<dbReference type="Proteomes" id="UP000676336">
    <property type="component" value="Unassembled WGS sequence"/>
</dbReference>
<reference evidence="3" key="1">
    <citation type="submission" date="2021-02" db="EMBL/GenBank/DDBJ databases">
        <authorList>
            <person name="Nowell W R."/>
        </authorList>
    </citation>
    <scope>NUCLEOTIDE SEQUENCE</scope>
</reference>
<accession>A0A8S3D0I6</accession>
<organism evidence="3 4">
    <name type="scientific">Rotaria magnacalcarata</name>
    <dbReference type="NCBI Taxonomy" id="392030"/>
    <lineage>
        <taxon>Eukaryota</taxon>
        <taxon>Metazoa</taxon>
        <taxon>Spiralia</taxon>
        <taxon>Gnathifera</taxon>
        <taxon>Rotifera</taxon>
        <taxon>Eurotatoria</taxon>
        <taxon>Bdelloidea</taxon>
        <taxon>Philodinida</taxon>
        <taxon>Philodinidae</taxon>
        <taxon>Rotaria</taxon>
    </lineage>
</organism>
<evidence type="ECO:0000313" key="2">
    <source>
        <dbReference type="EMBL" id="CAF4641794.1"/>
    </source>
</evidence>
<dbReference type="EMBL" id="CAJOBI010112974">
    <property type="protein sequence ID" value="CAF4641794.1"/>
    <property type="molecule type" value="Genomic_DNA"/>
</dbReference>
<feature type="non-terminal residue" evidence="3">
    <location>
        <position position="1"/>
    </location>
</feature>
<dbReference type="EMBL" id="CAJOBI010193879">
    <property type="protein sequence ID" value="CAF4970130.1"/>
    <property type="molecule type" value="Genomic_DNA"/>
</dbReference>
<name>A0A8S3D0I6_9BILA</name>
<feature type="non-terminal residue" evidence="3">
    <location>
        <position position="80"/>
    </location>
</feature>
<proteinExistence type="predicted"/>
<feature type="compositionally biased region" description="Basic and acidic residues" evidence="1">
    <location>
        <begin position="1"/>
        <end position="14"/>
    </location>
</feature>